<feature type="non-terminal residue" evidence="2">
    <location>
        <position position="1"/>
    </location>
</feature>
<reference evidence="2" key="1">
    <citation type="submission" date="2022-06" db="EMBL/GenBank/DDBJ databases">
        <title>Genome Sequence of Candolleomyces eurysporus.</title>
        <authorList>
            <person name="Buettner E."/>
        </authorList>
    </citation>
    <scope>NUCLEOTIDE SEQUENCE</scope>
    <source>
        <strain evidence="2">VTCC 930004</strain>
    </source>
</reference>
<name>A0A9W8MDZ9_9AGAR</name>
<proteinExistence type="predicted"/>
<gene>
    <name evidence="2" type="ORF">H1R20_g10760</name>
</gene>
<organism evidence="2 3">
    <name type="scientific">Candolleomyces eurysporus</name>
    <dbReference type="NCBI Taxonomy" id="2828524"/>
    <lineage>
        <taxon>Eukaryota</taxon>
        <taxon>Fungi</taxon>
        <taxon>Dikarya</taxon>
        <taxon>Basidiomycota</taxon>
        <taxon>Agaricomycotina</taxon>
        <taxon>Agaricomycetes</taxon>
        <taxon>Agaricomycetidae</taxon>
        <taxon>Agaricales</taxon>
        <taxon>Agaricineae</taxon>
        <taxon>Psathyrellaceae</taxon>
        <taxon>Candolleomyces</taxon>
    </lineage>
</organism>
<feature type="compositionally biased region" description="Gly residues" evidence="1">
    <location>
        <begin position="225"/>
        <end position="239"/>
    </location>
</feature>
<dbReference type="OrthoDB" id="3056047at2759"/>
<sequence>MPKVPKSFTSFGRRVFSMRIEFDGDNDGPHEITFPVRASSRETSPVLDWDSDEDHTHITDLTGNSASSRNVQEGPGEASGSAEDDDIEESPYDRLRDKRFYKKPTSFYYYLFCKASHLDQPPPHPAVLEIRLDTLFIHRNPDTSQVRTWIWGKKNSQAAAPGLAAANAEDSENVSAWIPLNEREERRFDHGTYHYVVSSTGTPSWVVYETLWKNKYRNGSTLKGQRGGGHGGPSEGGGQ</sequence>
<dbReference type="EMBL" id="JANBPK010001066">
    <property type="protein sequence ID" value="KAJ2926332.1"/>
    <property type="molecule type" value="Genomic_DNA"/>
</dbReference>
<keyword evidence="3" id="KW-1185">Reference proteome</keyword>
<evidence type="ECO:0000313" key="2">
    <source>
        <dbReference type="EMBL" id="KAJ2926332.1"/>
    </source>
</evidence>
<comment type="caution">
    <text evidence="2">The sequence shown here is derived from an EMBL/GenBank/DDBJ whole genome shotgun (WGS) entry which is preliminary data.</text>
</comment>
<feature type="compositionally biased region" description="Polar residues" evidence="1">
    <location>
        <begin position="59"/>
        <end position="71"/>
    </location>
</feature>
<accession>A0A9W8MDZ9</accession>
<protein>
    <submittedName>
        <fullName evidence="2">Uncharacterized protein</fullName>
    </submittedName>
</protein>
<dbReference type="Proteomes" id="UP001140091">
    <property type="component" value="Unassembled WGS sequence"/>
</dbReference>
<evidence type="ECO:0000256" key="1">
    <source>
        <dbReference type="SAM" id="MobiDB-lite"/>
    </source>
</evidence>
<feature type="region of interest" description="Disordered" evidence="1">
    <location>
        <begin position="21"/>
        <end position="90"/>
    </location>
</feature>
<evidence type="ECO:0000313" key="3">
    <source>
        <dbReference type="Proteomes" id="UP001140091"/>
    </source>
</evidence>
<dbReference type="AlphaFoldDB" id="A0A9W8MDZ9"/>
<feature type="region of interest" description="Disordered" evidence="1">
    <location>
        <begin position="219"/>
        <end position="239"/>
    </location>
</feature>